<evidence type="ECO:0000256" key="1">
    <source>
        <dbReference type="ARBA" id="ARBA00009477"/>
    </source>
</evidence>
<dbReference type="InterPro" id="IPR058792">
    <property type="entry name" value="Beta-barrel_RND_2"/>
</dbReference>
<dbReference type="Proteomes" id="UP000663929">
    <property type="component" value="Chromosome"/>
</dbReference>
<dbReference type="SUPFAM" id="SSF111369">
    <property type="entry name" value="HlyD-like secretion proteins"/>
    <property type="match status" value="1"/>
</dbReference>
<proteinExistence type="inferred from homology"/>
<dbReference type="InterPro" id="IPR051909">
    <property type="entry name" value="MFP_Cation_Efflux"/>
</dbReference>
<feature type="domain" description="CzcB-like barrel-sandwich hybrid" evidence="6">
    <location>
        <begin position="132"/>
        <end position="258"/>
    </location>
</feature>
<feature type="domain" description="CzcB-like C-terminal circularly permuted SH3-like" evidence="7">
    <location>
        <begin position="396"/>
        <end position="456"/>
    </location>
</feature>
<dbReference type="AlphaFoldDB" id="A0A8A4TJ28"/>
<dbReference type="InterPro" id="IPR058647">
    <property type="entry name" value="BSH_CzcB-like"/>
</dbReference>
<evidence type="ECO:0000313" key="8">
    <source>
        <dbReference type="EMBL" id="QTD49603.1"/>
    </source>
</evidence>
<evidence type="ECO:0000259" key="3">
    <source>
        <dbReference type="Pfam" id="PF11827"/>
    </source>
</evidence>
<evidence type="ECO:0000259" key="7">
    <source>
        <dbReference type="Pfam" id="PF25975"/>
    </source>
</evidence>
<dbReference type="Pfam" id="PF25954">
    <property type="entry name" value="Beta-barrel_RND_2"/>
    <property type="match status" value="1"/>
</dbReference>
<dbReference type="Pfam" id="PF25975">
    <property type="entry name" value="CzcB_C"/>
    <property type="match status" value="1"/>
</dbReference>
<sequence length="655" mass="71915">MASWIEDKRNIGLVVLSLTCLLLLGLLLNRPGMPPPREDDHQHDASSAEATIWTCSMHPNIRQPEPGLCPICGMDLIPVSEGSDSDGPWSLTLSEHARSLAQVQTAPVERRHIAHEIRMVGKVAFDEKRVGDITAWVAGRIDRLFVDFTGIEVREGDHMVELYSPSLVTAQQELRQAVRSVKSGPSSMRKASESRLRAARKKLGLLGLSSRQIEMIERSDQPTDHLTIESPMEGVVIEKHLNEGAYVNTGSPIYTVADLSRVWIILDAYESDLAWLRYGQEIEFEVEAYPGESFSGRIVFIDPVLNPRTRTVKVRIDVPNPNRKLKPDMFVRAVAHAMISGGGKVMDPGLAGKWICPMHQEIVKEGPDACDVCGMDLVQAEDLGFVAESTTEPPLVVPASAVLVTGERGVVYVEAGEAPGTYEGREIRLGPETGDFYVVTSGLEEGDRVVVNGAFKIDSELQIRAKYSMMYHPSAPEDAPNLVVLETHAPFRLSLDAVYGAYFQIQDRLSRDDLASAHKAGQDLAGALKKAAVIHLDAKGKIHWDRIDENLAENLDTFAKAPEIEAGRAAFEAVSEDIYRMAMQFGSSDAVRVLRFHCPMAFDNKGAHWLQNHESTANPYFGASMFACGSQVEDLAETRKAASDAPPPKAGGHDH</sequence>
<evidence type="ECO:0000259" key="5">
    <source>
        <dbReference type="Pfam" id="PF25954"/>
    </source>
</evidence>
<evidence type="ECO:0000259" key="4">
    <source>
        <dbReference type="Pfam" id="PF19335"/>
    </source>
</evidence>
<evidence type="ECO:0000313" key="9">
    <source>
        <dbReference type="Proteomes" id="UP000663929"/>
    </source>
</evidence>
<dbReference type="EMBL" id="CP071793">
    <property type="protein sequence ID" value="QTD49603.1"/>
    <property type="molecule type" value="Genomic_DNA"/>
</dbReference>
<keyword evidence="9" id="KW-1185">Reference proteome</keyword>
<reference evidence="8" key="1">
    <citation type="submission" date="2021-03" db="EMBL/GenBank/DDBJ databases">
        <title>Acanthopleuribacteraceae sp. M133.</title>
        <authorList>
            <person name="Wang G."/>
        </authorList>
    </citation>
    <scope>NUCLEOTIDE SEQUENCE</scope>
    <source>
        <strain evidence="8">M133</strain>
    </source>
</reference>
<accession>A0A8A4TJ28</accession>
<dbReference type="GO" id="GO:0060003">
    <property type="term" value="P:copper ion export"/>
    <property type="evidence" value="ECO:0007669"/>
    <property type="project" value="TreeGrafter"/>
</dbReference>
<name>A0A8A4TJ28_SULCO</name>
<organism evidence="8 9">
    <name type="scientific">Sulfidibacter corallicola</name>
    <dbReference type="NCBI Taxonomy" id="2818388"/>
    <lineage>
        <taxon>Bacteria</taxon>
        <taxon>Pseudomonadati</taxon>
        <taxon>Acidobacteriota</taxon>
        <taxon>Holophagae</taxon>
        <taxon>Acanthopleuribacterales</taxon>
        <taxon>Acanthopleuribacteraceae</taxon>
        <taxon>Sulfidibacter</taxon>
    </lineage>
</organism>
<comment type="similarity">
    <text evidence="1">Belongs to the membrane fusion protein (MFP) (TC 8.A.1) family.</text>
</comment>
<dbReference type="GO" id="GO:0030313">
    <property type="term" value="C:cell envelope"/>
    <property type="evidence" value="ECO:0007669"/>
    <property type="project" value="TreeGrafter"/>
</dbReference>
<keyword evidence="2" id="KW-0813">Transport</keyword>
<dbReference type="InterPro" id="IPR058649">
    <property type="entry name" value="CzcB_C"/>
</dbReference>
<dbReference type="InterPro" id="IPR021782">
    <property type="entry name" value="DUF3347"/>
</dbReference>
<dbReference type="GO" id="GO:0015679">
    <property type="term" value="P:plasma membrane copper ion transport"/>
    <property type="evidence" value="ECO:0007669"/>
    <property type="project" value="TreeGrafter"/>
</dbReference>
<dbReference type="KEGG" id="scor:J3U87_28785"/>
<dbReference type="Gene3D" id="2.40.420.20">
    <property type="match status" value="1"/>
</dbReference>
<dbReference type="Pfam" id="PF25973">
    <property type="entry name" value="BSH_CzcB"/>
    <property type="match status" value="1"/>
</dbReference>
<protein>
    <submittedName>
        <fullName evidence="8">Efflux RND transporter periplasmic adaptor subunit</fullName>
    </submittedName>
</protein>
<evidence type="ECO:0000256" key="2">
    <source>
        <dbReference type="ARBA" id="ARBA00022448"/>
    </source>
</evidence>
<feature type="domain" description="CusB-like beta-barrel" evidence="5">
    <location>
        <begin position="261"/>
        <end position="334"/>
    </location>
</feature>
<evidence type="ECO:0000259" key="6">
    <source>
        <dbReference type="Pfam" id="PF25973"/>
    </source>
</evidence>
<dbReference type="GO" id="GO:0046872">
    <property type="term" value="F:metal ion binding"/>
    <property type="evidence" value="ECO:0007669"/>
    <property type="project" value="InterPro"/>
</dbReference>
<dbReference type="FunFam" id="2.40.30.170:FF:000010">
    <property type="entry name" value="Efflux RND transporter periplasmic adaptor subunit"/>
    <property type="match status" value="1"/>
</dbReference>
<dbReference type="Pfam" id="PF11827">
    <property type="entry name" value="DUF3347"/>
    <property type="match status" value="1"/>
</dbReference>
<dbReference type="PANTHER" id="PTHR30097:SF15">
    <property type="entry name" value="CATION EFFLUX SYSTEM PROTEIN CUSB"/>
    <property type="match status" value="1"/>
</dbReference>
<dbReference type="Pfam" id="PF19335">
    <property type="entry name" value="HMBD"/>
    <property type="match status" value="2"/>
</dbReference>
<dbReference type="Gene3D" id="2.40.30.170">
    <property type="match status" value="1"/>
</dbReference>
<gene>
    <name evidence="8" type="ORF">J3U87_28785</name>
</gene>
<feature type="domain" description="Heavy metal binding" evidence="4">
    <location>
        <begin position="353"/>
        <end position="379"/>
    </location>
</feature>
<dbReference type="RefSeq" id="WP_237379234.1">
    <property type="nucleotide sequence ID" value="NZ_CP071793.1"/>
</dbReference>
<dbReference type="InterPro" id="IPR045800">
    <property type="entry name" value="HMBD"/>
</dbReference>
<dbReference type="PANTHER" id="PTHR30097">
    <property type="entry name" value="CATION EFFLUX SYSTEM PROTEIN CUSB"/>
    <property type="match status" value="1"/>
</dbReference>
<feature type="domain" description="DUF3347" evidence="3">
    <location>
        <begin position="498"/>
        <end position="588"/>
    </location>
</feature>
<feature type="domain" description="Heavy metal binding" evidence="4">
    <location>
        <begin position="53"/>
        <end position="79"/>
    </location>
</feature>